<comment type="caution">
    <text evidence="1">The sequence shown here is derived from an EMBL/GenBank/DDBJ whole genome shotgun (WGS) entry which is preliminary data.</text>
</comment>
<sequence>MAKFMAEKGISLLKLAEERAELKKELEEEKRKLKQSLIPYIPNGCISNILLRLPLESLQRTRFVCKMWYKIINSRNFIDVHLRSSESVIIFLVPAIKGAFFHYDNSVLQTNLDAFSVESKLFQLQSVPFLGRSLLDQSSLFCMKFMEIRGGKIKMGDYKTTCLGNIRASCYGLIILDNVMKKGGLIVMNPVTRELSRLPLGTLYPPNDESYGLAYCQNIGKFKLVHLFRDEMQFIGCEILILGDNSWKMVDGPGFGLLGWFGYDPIFAIGAIHWVPHIDHSDYIVSMAVDDDKFRVIQLPKSCRTCDRIVEIGGNLGFVVHDEVNQTDVWILRDLDGEGWTKKFSIGEGYLGDMTPLYFSRISCEIIFKDKDGQLYAYDCGLHLMRKVEMKQVGFPADGWFLPHVNSLISWRMPVDDDSVQNILSL</sequence>
<reference evidence="2" key="1">
    <citation type="journal article" date="2023" name="Nat. Plants">
        <title>Single-cell RNA sequencing provides a high-resolution roadmap for understanding the multicellular compartmentation of specialized metabolism.</title>
        <authorList>
            <person name="Sun S."/>
            <person name="Shen X."/>
            <person name="Li Y."/>
            <person name="Li Y."/>
            <person name="Wang S."/>
            <person name="Li R."/>
            <person name="Zhang H."/>
            <person name="Shen G."/>
            <person name="Guo B."/>
            <person name="Wei J."/>
            <person name="Xu J."/>
            <person name="St-Pierre B."/>
            <person name="Chen S."/>
            <person name="Sun C."/>
        </authorList>
    </citation>
    <scope>NUCLEOTIDE SEQUENCE [LARGE SCALE GENOMIC DNA]</scope>
</reference>
<protein>
    <submittedName>
        <fullName evidence="1">Uncharacterized protein</fullName>
    </submittedName>
</protein>
<proteinExistence type="predicted"/>
<dbReference type="EMBL" id="CM044704">
    <property type="protein sequence ID" value="KAI5668163.1"/>
    <property type="molecule type" value="Genomic_DNA"/>
</dbReference>
<accession>A0ACC0B696</accession>
<keyword evidence="2" id="KW-1185">Reference proteome</keyword>
<gene>
    <name evidence="1" type="ORF">M9H77_18016</name>
</gene>
<organism evidence="1 2">
    <name type="scientific">Catharanthus roseus</name>
    <name type="common">Madagascar periwinkle</name>
    <name type="synonym">Vinca rosea</name>
    <dbReference type="NCBI Taxonomy" id="4058"/>
    <lineage>
        <taxon>Eukaryota</taxon>
        <taxon>Viridiplantae</taxon>
        <taxon>Streptophyta</taxon>
        <taxon>Embryophyta</taxon>
        <taxon>Tracheophyta</taxon>
        <taxon>Spermatophyta</taxon>
        <taxon>Magnoliopsida</taxon>
        <taxon>eudicotyledons</taxon>
        <taxon>Gunneridae</taxon>
        <taxon>Pentapetalae</taxon>
        <taxon>asterids</taxon>
        <taxon>lamiids</taxon>
        <taxon>Gentianales</taxon>
        <taxon>Apocynaceae</taxon>
        <taxon>Rauvolfioideae</taxon>
        <taxon>Vinceae</taxon>
        <taxon>Catharanthinae</taxon>
        <taxon>Catharanthus</taxon>
    </lineage>
</organism>
<evidence type="ECO:0000313" key="2">
    <source>
        <dbReference type="Proteomes" id="UP001060085"/>
    </source>
</evidence>
<name>A0ACC0B696_CATRO</name>
<evidence type="ECO:0000313" key="1">
    <source>
        <dbReference type="EMBL" id="KAI5668163.1"/>
    </source>
</evidence>
<dbReference type="Proteomes" id="UP001060085">
    <property type="component" value="Linkage Group LG04"/>
</dbReference>